<name>A0AAE0XRY5_9GAST</name>
<dbReference type="PANTHER" id="PTHR14453">
    <property type="entry name" value="PARP/ZINC FINGER CCCH TYPE DOMAIN CONTAINING PROTEIN"/>
    <property type="match status" value="1"/>
</dbReference>
<dbReference type="GO" id="GO:0003714">
    <property type="term" value="F:transcription corepressor activity"/>
    <property type="evidence" value="ECO:0007669"/>
    <property type="project" value="TreeGrafter"/>
</dbReference>
<keyword evidence="2" id="KW-0328">Glycosyltransferase</keyword>
<keyword evidence="5" id="KW-0539">Nucleus</keyword>
<dbReference type="Pfam" id="PF01661">
    <property type="entry name" value="Macro"/>
    <property type="match status" value="1"/>
</dbReference>
<evidence type="ECO:0000313" key="8">
    <source>
        <dbReference type="EMBL" id="KAK3707182.1"/>
    </source>
</evidence>
<evidence type="ECO:0000256" key="6">
    <source>
        <dbReference type="SAM" id="MobiDB-lite"/>
    </source>
</evidence>
<gene>
    <name evidence="8" type="ORF">RRG08_028723</name>
</gene>
<dbReference type="InterPro" id="IPR052056">
    <property type="entry name" value="Mono-ARTD/PARP"/>
</dbReference>
<dbReference type="InterPro" id="IPR002589">
    <property type="entry name" value="Macro_dom"/>
</dbReference>
<protein>
    <recommendedName>
        <fullName evidence="7">Macro domain-containing protein</fullName>
    </recommendedName>
</protein>
<evidence type="ECO:0000256" key="3">
    <source>
        <dbReference type="ARBA" id="ARBA00022679"/>
    </source>
</evidence>
<comment type="caution">
    <text evidence="8">The sequence shown here is derived from an EMBL/GenBank/DDBJ whole genome shotgun (WGS) entry which is preliminary data.</text>
</comment>
<keyword evidence="3" id="KW-0808">Transferase</keyword>
<proteinExistence type="predicted"/>
<evidence type="ECO:0000256" key="1">
    <source>
        <dbReference type="ARBA" id="ARBA00004123"/>
    </source>
</evidence>
<dbReference type="GO" id="GO:0005737">
    <property type="term" value="C:cytoplasm"/>
    <property type="evidence" value="ECO:0007669"/>
    <property type="project" value="TreeGrafter"/>
</dbReference>
<keyword evidence="9" id="KW-1185">Reference proteome</keyword>
<sequence length="301" mass="33594">MCPARIQLDRCDIITVKADVCVCSIHRSRNMKVFPLSKHILKNAGATVQTELDKKYSNSAEFRMGQVEMTEAGNLKHFQKLLFICLKSYVEGNEKFLLQSLIECLELAALDKHSSVAVPALGTGGLNYPPVEVAKATIEAVALHNLQYGEKTSIEKVNIVLLDSDIELIKTYLRMCVAGSTNLNEPDRTEPGSQKDGPGLSQSSPPNLRSTTATNSRQQSTPPQVMKSNKSVVRPSGFWNFLSSIFSYTYCAGLFQFKVQPTFDGRFLGLKLQPEIDIFFLLPFLPDSCKDFFENLKRQRS</sequence>
<dbReference type="GO" id="GO:0016757">
    <property type="term" value="F:glycosyltransferase activity"/>
    <property type="evidence" value="ECO:0007669"/>
    <property type="project" value="UniProtKB-KW"/>
</dbReference>
<evidence type="ECO:0000313" key="9">
    <source>
        <dbReference type="Proteomes" id="UP001283361"/>
    </source>
</evidence>
<dbReference type="PANTHER" id="PTHR14453:SF67">
    <property type="entry name" value="POLY [ADP-RIBOSE] POLYMERASE"/>
    <property type="match status" value="1"/>
</dbReference>
<dbReference type="Proteomes" id="UP001283361">
    <property type="component" value="Unassembled WGS sequence"/>
</dbReference>
<evidence type="ECO:0000259" key="7">
    <source>
        <dbReference type="PROSITE" id="PS51154"/>
    </source>
</evidence>
<dbReference type="Gene3D" id="3.40.220.10">
    <property type="entry name" value="Leucine Aminopeptidase, subunit E, domain 1"/>
    <property type="match status" value="1"/>
</dbReference>
<reference evidence="8" key="1">
    <citation type="journal article" date="2023" name="G3 (Bethesda)">
        <title>A reference genome for the long-term kleptoplast-retaining sea slug Elysia crispata morphotype clarki.</title>
        <authorList>
            <person name="Eastman K.E."/>
            <person name="Pendleton A.L."/>
            <person name="Shaikh M.A."/>
            <person name="Suttiyut T."/>
            <person name="Ogas R."/>
            <person name="Tomko P."/>
            <person name="Gavelis G."/>
            <person name="Widhalm J.R."/>
            <person name="Wisecaver J.H."/>
        </authorList>
    </citation>
    <scope>NUCLEOTIDE SEQUENCE</scope>
    <source>
        <strain evidence="8">ECLA1</strain>
    </source>
</reference>
<feature type="region of interest" description="Disordered" evidence="6">
    <location>
        <begin position="183"/>
        <end position="229"/>
    </location>
</feature>
<dbReference type="PROSITE" id="PS51154">
    <property type="entry name" value="MACRO"/>
    <property type="match status" value="1"/>
</dbReference>
<dbReference type="EMBL" id="JAWDGP010007726">
    <property type="protein sequence ID" value="KAK3707182.1"/>
    <property type="molecule type" value="Genomic_DNA"/>
</dbReference>
<dbReference type="SMART" id="SM00506">
    <property type="entry name" value="A1pp"/>
    <property type="match status" value="1"/>
</dbReference>
<organism evidence="8 9">
    <name type="scientific">Elysia crispata</name>
    <name type="common">lettuce slug</name>
    <dbReference type="NCBI Taxonomy" id="231223"/>
    <lineage>
        <taxon>Eukaryota</taxon>
        <taxon>Metazoa</taxon>
        <taxon>Spiralia</taxon>
        <taxon>Lophotrochozoa</taxon>
        <taxon>Mollusca</taxon>
        <taxon>Gastropoda</taxon>
        <taxon>Heterobranchia</taxon>
        <taxon>Euthyneura</taxon>
        <taxon>Panpulmonata</taxon>
        <taxon>Sacoglossa</taxon>
        <taxon>Placobranchoidea</taxon>
        <taxon>Plakobranchidae</taxon>
        <taxon>Elysia</taxon>
    </lineage>
</organism>
<feature type="compositionally biased region" description="Polar residues" evidence="6">
    <location>
        <begin position="200"/>
        <end position="229"/>
    </location>
</feature>
<evidence type="ECO:0000256" key="4">
    <source>
        <dbReference type="ARBA" id="ARBA00023027"/>
    </source>
</evidence>
<dbReference type="AlphaFoldDB" id="A0AAE0XRY5"/>
<dbReference type="GO" id="GO:0010629">
    <property type="term" value="P:negative regulation of gene expression"/>
    <property type="evidence" value="ECO:0007669"/>
    <property type="project" value="TreeGrafter"/>
</dbReference>
<evidence type="ECO:0000256" key="2">
    <source>
        <dbReference type="ARBA" id="ARBA00022676"/>
    </source>
</evidence>
<keyword evidence="4" id="KW-0520">NAD</keyword>
<dbReference type="GO" id="GO:0005634">
    <property type="term" value="C:nucleus"/>
    <property type="evidence" value="ECO:0007669"/>
    <property type="project" value="UniProtKB-SubCell"/>
</dbReference>
<comment type="subcellular location">
    <subcellularLocation>
        <location evidence="1">Nucleus</location>
    </subcellularLocation>
</comment>
<evidence type="ECO:0000256" key="5">
    <source>
        <dbReference type="ARBA" id="ARBA00023242"/>
    </source>
</evidence>
<accession>A0AAE0XRY5</accession>
<dbReference type="SUPFAM" id="SSF52949">
    <property type="entry name" value="Macro domain-like"/>
    <property type="match status" value="1"/>
</dbReference>
<feature type="domain" description="Macro" evidence="7">
    <location>
        <begin position="1"/>
        <end position="177"/>
    </location>
</feature>
<dbReference type="InterPro" id="IPR043472">
    <property type="entry name" value="Macro_dom-like"/>
</dbReference>